<dbReference type="Proteomes" id="UP000707356">
    <property type="component" value="Unassembled WGS sequence"/>
</dbReference>
<reference evidence="1" key="1">
    <citation type="submission" date="2021-05" db="EMBL/GenBank/DDBJ databases">
        <authorList>
            <person name="Pietrasiak N."/>
            <person name="Ward R."/>
            <person name="Stajich J.E."/>
            <person name="Kurbessoian T."/>
        </authorList>
    </citation>
    <scope>NUCLEOTIDE SEQUENCE</scope>
    <source>
        <strain evidence="1">GSE-TBD4-15B</strain>
    </source>
</reference>
<dbReference type="Pfam" id="PF10052">
    <property type="entry name" value="DUF2288"/>
    <property type="match status" value="1"/>
</dbReference>
<evidence type="ECO:0000313" key="1">
    <source>
        <dbReference type="EMBL" id="MBW4466735.1"/>
    </source>
</evidence>
<name>A0A951PCM7_9CYAN</name>
<dbReference type="EMBL" id="JAHHHV010000070">
    <property type="protein sequence ID" value="MBW4466735.1"/>
    <property type="molecule type" value="Genomic_DNA"/>
</dbReference>
<proteinExistence type="predicted"/>
<dbReference type="InterPro" id="IPR018741">
    <property type="entry name" value="DUF2288"/>
</dbReference>
<dbReference type="AlphaFoldDB" id="A0A951PCM7"/>
<protein>
    <submittedName>
        <fullName evidence="1">DUF2288 domain-containing protein</fullName>
    </submittedName>
</protein>
<evidence type="ECO:0000313" key="2">
    <source>
        <dbReference type="Proteomes" id="UP000707356"/>
    </source>
</evidence>
<sequence length="100" mass="11236">MPDLRSELAETLDEAEWEWLMPHAKRDAIVMVASELDLLDVGVAIANDDKASVEGWIGQQQLYKPSPEQLSDWGSDPTRRFKALIVQPYVLVQMPCGEPV</sequence>
<organism evidence="1 2">
    <name type="scientific">Pegethrix bostrychoides GSE-TBD4-15B</name>
    <dbReference type="NCBI Taxonomy" id="2839662"/>
    <lineage>
        <taxon>Bacteria</taxon>
        <taxon>Bacillati</taxon>
        <taxon>Cyanobacteriota</taxon>
        <taxon>Cyanophyceae</taxon>
        <taxon>Oculatellales</taxon>
        <taxon>Oculatellaceae</taxon>
        <taxon>Pegethrix</taxon>
    </lineage>
</organism>
<gene>
    <name evidence="1" type="ORF">KME07_15025</name>
</gene>
<reference evidence="1" key="2">
    <citation type="journal article" date="2022" name="Microbiol. Resour. Announc.">
        <title>Metagenome Sequencing to Explore Phylogenomics of Terrestrial Cyanobacteria.</title>
        <authorList>
            <person name="Ward R.D."/>
            <person name="Stajich J.E."/>
            <person name="Johansen J.R."/>
            <person name="Huntemann M."/>
            <person name="Clum A."/>
            <person name="Foster B."/>
            <person name="Foster B."/>
            <person name="Roux S."/>
            <person name="Palaniappan K."/>
            <person name="Varghese N."/>
            <person name="Mukherjee S."/>
            <person name="Reddy T.B.K."/>
            <person name="Daum C."/>
            <person name="Copeland A."/>
            <person name="Chen I.A."/>
            <person name="Ivanova N.N."/>
            <person name="Kyrpides N.C."/>
            <person name="Shapiro N."/>
            <person name="Eloe-Fadrosh E.A."/>
            <person name="Pietrasiak N."/>
        </authorList>
    </citation>
    <scope>NUCLEOTIDE SEQUENCE</scope>
    <source>
        <strain evidence="1">GSE-TBD4-15B</strain>
    </source>
</reference>
<comment type="caution">
    <text evidence="1">The sequence shown here is derived from an EMBL/GenBank/DDBJ whole genome shotgun (WGS) entry which is preliminary data.</text>
</comment>
<accession>A0A951PCM7</accession>